<dbReference type="AlphaFoldDB" id="A0AA48QXN4"/>
<dbReference type="KEGG" id="ccac:CcaHIS019_0600300"/>
<dbReference type="InterPro" id="IPR053183">
    <property type="entry name" value="ASL1"/>
</dbReference>
<feature type="chain" id="PRO_5041427662" description="Ricin B lectin domain-containing protein" evidence="1">
    <location>
        <begin position="18"/>
        <end position="431"/>
    </location>
</feature>
<keyword evidence="4" id="KW-1185">Reference proteome</keyword>
<keyword evidence="1" id="KW-0732">Signal</keyword>
<dbReference type="PANTHER" id="PTHR34154:SF14">
    <property type="entry name" value="ASL1-LIKE GLYCOSYL HYDROLASE CATALYTIC DOMAIN-CONTAINING PROTEIN"/>
    <property type="match status" value="1"/>
</dbReference>
<protein>
    <recommendedName>
        <fullName evidence="2">Ricin B lectin domain-containing protein</fullName>
    </recommendedName>
</protein>
<dbReference type="InterPro" id="IPR024655">
    <property type="entry name" value="Asl1_glyco_hydro_catalytic"/>
</dbReference>
<dbReference type="InterPro" id="IPR035992">
    <property type="entry name" value="Ricin_B-like_lectins"/>
</dbReference>
<dbReference type="PANTHER" id="PTHR34154">
    <property type="entry name" value="ALKALI-SENSITIVE LINKAGE PROTEIN 1"/>
    <property type="match status" value="1"/>
</dbReference>
<name>A0AA48QXN4_9TREE</name>
<feature type="domain" description="Ricin B lectin" evidence="2">
    <location>
        <begin position="34"/>
        <end position="165"/>
    </location>
</feature>
<dbReference type="SUPFAM" id="SSF51445">
    <property type="entry name" value="(Trans)glycosidases"/>
    <property type="match status" value="1"/>
</dbReference>
<evidence type="ECO:0000259" key="2">
    <source>
        <dbReference type="SMART" id="SM00458"/>
    </source>
</evidence>
<dbReference type="SMART" id="SM00458">
    <property type="entry name" value="RICIN"/>
    <property type="match status" value="1"/>
</dbReference>
<dbReference type="GO" id="GO:0009277">
    <property type="term" value="C:fungal-type cell wall"/>
    <property type="evidence" value="ECO:0007669"/>
    <property type="project" value="TreeGrafter"/>
</dbReference>
<dbReference type="Gene3D" id="2.80.10.50">
    <property type="match status" value="2"/>
</dbReference>
<evidence type="ECO:0000256" key="1">
    <source>
        <dbReference type="SAM" id="SignalP"/>
    </source>
</evidence>
<dbReference type="PROSITE" id="PS50231">
    <property type="entry name" value="RICIN_B_LECTIN"/>
    <property type="match status" value="1"/>
</dbReference>
<dbReference type="EMBL" id="AP028217">
    <property type="protein sequence ID" value="BEI93571.1"/>
    <property type="molecule type" value="Genomic_DNA"/>
</dbReference>
<dbReference type="Pfam" id="PF00652">
    <property type="entry name" value="Ricin_B_lectin"/>
    <property type="match status" value="1"/>
</dbReference>
<gene>
    <name evidence="3" type="ORF">CcaverHIS019_0600300</name>
</gene>
<evidence type="ECO:0000313" key="4">
    <source>
        <dbReference type="Proteomes" id="UP001233271"/>
    </source>
</evidence>
<dbReference type="Proteomes" id="UP001233271">
    <property type="component" value="Chromosome 6"/>
</dbReference>
<dbReference type="Pfam" id="PF11790">
    <property type="entry name" value="Glyco_hydro_cc"/>
    <property type="match status" value="1"/>
</dbReference>
<dbReference type="Gene3D" id="3.20.20.80">
    <property type="entry name" value="Glycosidases"/>
    <property type="match status" value="1"/>
</dbReference>
<dbReference type="SUPFAM" id="SSF50370">
    <property type="entry name" value="Ricin B-like lectins"/>
    <property type="match status" value="1"/>
</dbReference>
<dbReference type="GO" id="GO:0071966">
    <property type="term" value="P:fungal-type cell wall polysaccharide metabolic process"/>
    <property type="evidence" value="ECO:0007669"/>
    <property type="project" value="TreeGrafter"/>
</dbReference>
<organism evidence="3 4">
    <name type="scientific">Cutaneotrichosporon cavernicola</name>
    <dbReference type="NCBI Taxonomy" id="279322"/>
    <lineage>
        <taxon>Eukaryota</taxon>
        <taxon>Fungi</taxon>
        <taxon>Dikarya</taxon>
        <taxon>Basidiomycota</taxon>
        <taxon>Agaricomycotina</taxon>
        <taxon>Tremellomycetes</taxon>
        <taxon>Trichosporonales</taxon>
        <taxon>Trichosporonaceae</taxon>
        <taxon>Cutaneotrichosporon</taxon>
    </lineage>
</organism>
<reference evidence="3" key="1">
    <citation type="journal article" date="2023" name="BMC Genomics">
        <title>Chromosome-level genome assemblies of Cutaneotrichosporon spp. (Trichosporonales, Basidiomycota) reveal imbalanced evolution between nucleotide sequences and chromosome synteny.</title>
        <authorList>
            <person name="Kobayashi Y."/>
            <person name="Kayamori A."/>
            <person name="Aoki K."/>
            <person name="Shiwa Y."/>
            <person name="Matsutani M."/>
            <person name="Fujita N."/>
            <person name="Sugita T."/>
            <person name="Iwasaki W."/>
            <person name="Tanaka N."/>
            <person name="Takashima M."/>
        </authorList>
    </citation>
    <scope>NUCLEOTIDE SEQUENCE</scope>
    <source>
        <strain evidence="3">HIS019</strain>
    </source>
</reference>
<sequence>MFFNIAQVVLSATVATAACVPTNPPPTNPPPTSGSVRLHPNGNTNWCLEVQGNKRADGTPVQLAQCSTSAAQAWTIQKGSTVVKLAGSNFCLDAGSTPGNGVKSKIWTCYTGLAAQKWWYTDDNRVALEGKGQCVDLPSGGLYAGNVVQTWQCSNGNNNQVWTTSSAPAARRDLDERMICPGTSLTPGGRKAGLAGGDAFDQLKNYVGWWYDWTGKPSGHTGAPVAIPMLWGNGHRGSVQNDAARFQQFISTWSASNPPTYVLGFNEPDCTSGESASMSVAETVSAWEKYLAPLGRAGSLLVSPAMCAQLDESFLTPFTQQISTPYDVVAVHIYKPDIGQLKAVLDYFWTKYNKPMWVTEFGCVYDQNGFNGCWDQGQAVQFMKDAVATFQNDNRVYAYAPSNVGNAWVVTSGNQLTEVGKAYLNAVKQYA</sequence>
<feature type="signal peptide" evidence="1">
    <location>
        <begin position="1"/>
        <end position="17"/>
    </location>
</feature>
<dbReference type="GeneID" id="85497441"/>
<proteinExistence type="predicted"/>
<evidence type="ECO:0000313" key="3">
    <source>
        <dbReference type="EMBL" id="BEI93571.1"/>
    </source>
</evidence>
<dbReference type="InterPro" id="IPR000772">
    <property type="entry name" value="Ricin_B_lectin"/>
</dbReference>
<accession>A0AA48QXN4</accession>
<dbReference type="InterPro" id="IPR017853">
    <property type="entry name" value="GH"/>
</dbReference>
<dbReference type="RefSeq" id="XP_060458836.1">
    <property type="nucleotide sequence ID" value="XM_060602442.1"/>
</dbReference>